<feature type="domain" description="Amidohydrolase 3" evidence="1">
    <location>
        <begin position="104"/>
        <end position="280"/>
    </location>
</feature>
<gene>
    <name evidence="2" type="ORF">E1B28_009951</name>
</gene>
<accession>A0A9P7RWC3</accession>
<sequence>MSGAGKMDEPPRNTPSRPPSLFTATRILFLLGAIGISYYLRARVQPVSYALCSAEGERIYTVDDTNSVVQCVLVHNSRVVHTGSLEQVSQRWKHSLSVRYIKRGSIVVPGLSDSHAHILEYGASRELPLEGTKTIQETVERVRNYILSNPDVERNTSKFILGGGWDHTVWPASAWPSAADLDSDPVIRGRPVVLQSKDCHALWVSSKALEVSQPFPSEVEGGVIVRDTSGNPTGMLLDNAQELIKQPALQNEDLLRRFNTAVRDAVKYGLTSIHDAGLDPISLAFFKRQAKLGKLPVIDFTIFHCG</sequence>
<comment type="caution">
    <text evidence="2">The sequence shown here is derived from an EMBL/GenBank/DDBJ whole genome shotgun (WGS) entry which is preliminary data.</text>
</comment>
<dbReference type="Gene3D" id="2.30.40.10">
    <property type="entry name" value="Urease, subunit C, domain 1"/>
    <property type="match status" value="1"/>
</dbReference>
<dbReference type="PANTHER" id="PTHR22642:SF2">
    <property type="entry name" value="PROTEIN LONG AFTER FAR-RED 3"/>
    <property type="match status" value="1"/>
</dbReference>
<dbReference type="SUPFAM" id="SSF51338">
    <property type="entry name" value="Composite domain of metallo-dependent hydrolases"/>
    <property type="match status" value="1"/>
</dbReference>
<dbReference type="RefSeq" id="XP_043007340.1">
    <property type="nucleotide sequence ID" value="XM_043154882.1"/>
</dbReference>
<dbReference type="GeneID" id="66079027"/>
<dbReference type="GO" id="GO:0016810">
    <property type="term" value="F:hydrolase activity, acting on carbon-nitrogen (but not peptide) bonds"/>
    <property type="evidence" value="ECO:0007669"/>
    <property type="project" value="InterPro"/>
</dbReference>
<dbReference type="OrthoDB" id="3501663at2759"/>
<dbReference type="SUPFAM" id="SSF51556">
    <property type="entry name" value="Metallo-dependent hydrolases"/>
    <property type="match status" value="1"/>
</dbReference>
<protein>
    <recommendedName>
        <fullName evidence="1">Amidohydrolase 3 domain-containing protein</fullName>
    </recommendedName>
</protein>
<dbReference type="KEGG" id="more:E1B28_009951"/>
<name>A0A9P7RWC3_9AGAR</name>
<dbReference type="InterPro" id="IPR013108">
    <property type="entry name" value="Amidohydro_3"/>
</dbReference>
<evidence type="ECO:0000259" key="1">
    <source>
        <dbReference type="Pfam" id="PF07969"/>
    </source>
</evidence>
<dbReference type="Proteomes" id="UP001049176">
    <property type="component" value="Chromosome 6"/>
</dbReference>
<dbReference type="EMBL" id="CM032186">
    <property type="protein sequence ID" value="KAG7090870.1"/>
    <property type="molecule type" value="Genomic_DNA"/>
</dbReference>
<dbReference type="InterPro" id="IPR011059">
    <property type="entry name" value="Metal-dep_hydrolase_composite"/>
</dbReference>
<keyword evidence="3" id="KW-1185">Reference proteome</keyword>
<dbReference type="AlphaFoldDB" id="A0A9P7RWC3"/>
<proteinExistence type="predicted"/>
<evidence type="ECO:0000313" key="2">
    <source>
        <dbReference type="EMBL" id="KAG7090870.1"/>
    </source>
</evidence>
<evidence type="ECO:0000313" key="3">
    <source>
        <dbReference type="Proteomes" id="UP001049176"/>
    </source>
</evidence>
<dbReference type="InterPro" id="IPR032466">
    <property type="entry name" value="Metal_Hydrolase"/>
</dbReference>
<reference evidence="2" key="1">
    <citation type="journal article" date="2021" name="Genome Biol. Evol.">
        <title>The assembled and annotated genome of the fairy-ring fungus Marasmius oreades.</title>
        <authorList>
            <person name="Hiltunen M."/>
            <person name="Ament-Velasquez S.L."/>
            <person name="Johannesson H."/>
        </authorList>
    </citation>
    <scope>NUCLEOTIDE SEQUENCE</scope>
    <source>
        <strain evidence="2">03SP1</strain>
    </source>
</reference>
<dbReference type="Gene3D" id="3.10.310.70">
    <property type="match status" value="1"/>
</dbReference>
<organism evidence="2 3">
    <name type="scientific">Marasmius oreades</name>
    <name type="common">fairy-ring Marasmius</name>
    <dbReference type="NCBI Taxonomy" id="181124"/>
    <lineage>
        <taxon>Eukaryota</taxon>
        <taxon>Fungi</taxon>
        <taxon>Dikarya</taxon>
        <taxon>Basidiomycota</taxon>
        <taxon>Agaricomycotina</taxon>
        <taxon>Agaricomycetes</taxon>
        <taxon>Agaricomycetidae</taxon>
        <taxon>Agaricales</taxon>
        <taxon>Marasmiineae</taxon>
        <taxon>Marasmiaceae</taxon>
        <taxon>Marasmius</taxon>
    </lineage>
</organism>
<dbReference type="PANTHER" id="PTHR22642">
    <property type="entry name" value="IMIDAZOLONEPROPIONASE"/>
    <property type="match status" value="1"/>
</dbReference>
<dbReference type="Pfam" id="PF07969">
    <property type="entry name" value="Amidohydro_3"/>
    <property type="match status" value="1"/>
</dbReference>